<evidence type="ECO:0000313" key="2">
    <source>
        <dbReference type="Proteomes" id="UP000000552"/>
    </source>
</evidence>
<gene>
    <name evidence="1" type="ordered locus">msr3518</name>
</gene>
<reference evidence="1 2" key="1">
    <citation type="journal article" date="2000" name="DNA Res.">
        <title>Complete genome structure of the nitrogen-fixing symbiotic bacterium Mesorhizobium loti.</title>
        <authorList>
            <person name="Kaneko T."/>
            <person name="Nakamura Y."/>
            <person name="Sato S."/>
            <person name="Asamizu E."/>
            <person name="Kato T."/>
            <person name="Sasamoto S."/>
            <person name="Watanabe A."/>
            <person name="Idesawa K."/>
            <person name="Ishikawa A."/>
            <person name="Kawashima K."/>
            <person name="Kimura T."/>
            <person name="Kishida Y."/>
            <person name="Kiyokawa C."/>
            <person name="Kohara M."/>
            <person name="Matsumoto M."/>
            <person name="Matsuno A."/>
            <person name="Mochizuki Y."/>
            <person name="Nakayama S."/>
            <person name="Nakazaki N."/>
            <person name="Shimpo S."/>
            <person name="Sugimoto M."/>
            <person name="Takeuchi C."/>
            <person name="Yamada M."/>
            <person name="Tabata S."/>
        </authorList>
    </citation>
    <scope>NUCLEOTIDE SEQUENCE [LARGE SCALE GENOMIC DNA]</scope>
    <source>
        <strain evidence="2">LMG 29417 / CECT 9101 / MAFF 303099</strain>
    </source>
</reference>
<sequence length="52" mass="5892">MAGTFERAGCEGADGFIVLDDQKLCHGRQFGREKLTFPESTQPLTGLFFRRR</sequence>
<dbReference type="AlphaFoldDB" id="Q98G26"/>
<evidence type="ECO:0000313" key="1">
    <source>
        <dbReference type="EMBL" id="BAB50390.1"/>
    </source>
</evidence>
<dbReference type="KEGG" id="mlo:msr3518"/>
<dbReference type="EMBL" id="BA000012">
    <property type="protein sequence ID" value="BAB50390.1"/>
    <property type="molecule type" value="Genomic_DNA"/>
</dbReference>
<proteinExistence type="predicted"/>
<dbReference type="Proteomes" id="UP000000552">
    <property type="component" value="Chromosome"/>
</dbReference>
<dbReference type="HOGENOM" id="CLU_3084045_0_0_5"/>
<protein>
    <submittedName>
        <fullName evidence="1">Msr3518 protein</fullName>
    </submittedName>
</protein>
<name>Q98G26_RHILO</name>
<accession>Q98G26</accession>
<organism evidence="1 2">
    <name type="scientific">Mesorhizobium japonicum (strain LMG 29417 / CECT 9101 / MAFF 303099)</name>
    <name type="common">Mesorhizobium loti (strain MAFF 303099)</name>
    <dbReference type="NCBI Taxonomy" id="266835"/>
    <lineage>
        <taxon>Bacteria</taxon>
        <taxon>Pseudomonadati</taxon>
        <taxon>Pseudomonadota</taxon>
        <taxon>Alphaproteobacteria</taxon>
        <taxon>Hyphomicrobiales</taxon>
        <taxon>Phyllobacteriaceae</taxon>
        <taxon>Mesorhizobium</taxon>
    </lineage>
</organism>